<comment type="caution">
    <text evidence="1">The sequence shown here is derived from an EMBL/GenBank/DDBJ whole genome shotgun (WGS) entry which is preliminary data.</text>
</comment>
<keyword evidence="2" id="KW-1185">Reference proteome</keyword>
<gene>
    <name evidence="1" type="ORF">B0H67DRAFT_640324</name>
</gene>
<organism evidence="1 2">
    <name type="scientific">Lasiosphaeris hirsuta</name>
    <dbReference type="NCBI Taxonomy" id="260670"/>
    <lineage>
        <taxon>Eukaryota</taxon>
        <taxon>Fungi</taxon>
        <taxon>Dikarya</taxon>
        <taxon>Ascomycota</taxon>
        <taxon>Pezizomycotina</taxon>
        <taxon>Sordariomycetes</taxon>
        <taxon>Sordariomycetidae</taxon>
        <taxon>Sordariales</taxon>
        <taxon>Lasiosphaeriaceae</taxon>
        <taxon>Lasiosphaeris</taxon>
    </lineage>
</organism>
<protein>
    <submittedName>
        <fullName evidence="1">Uncharacterized protein</fullName>
    </submittedName>
</protein>
<sequence>MSDVDTSFRASLEKYIDSKVAEPAVERTMVGRRAIVDWHKWTEDCNEVRTMLAEPPTRPDVWKRLVDAGSDYKACSPFKIWSLLRRIAGEYEFEALTKTLEEYRQIKCTNLDSTQAVITRMTQLRVKLDSMAREWGNETIDRGYAWDLFVSVRKAYPAHSESWNVSLMKNELSWGELMRKLLAIAKRRGGPGWTPALANWHGTADSKSR</sequence>
<reference evidence="1" key="1">
    <citation type="submission" date="2023-06" db="EMBL/GenBank/DDBJ databases">
        <title>Genome-scale phylogeny and comparative genomics of the fungal order Sordariales.</title>
        <authorList>
            <consortium name="Lawrence Berkeley National Laboratory"/>
            <person name="Hensen N."/>
            <person name="Bonometti L."/>
            <person name="Westerberg I."/>
            <person name="Brannstrom I.O."/>
            <person name="Guillou S."/>
            <person name="Cros-Aarteil S."/>
            <person name="Calhoun S."/>
            <person name="Haridas S."/>
            <person name="Kuo A."/>
            <person name="Mondo S."/>
            <person name="Pangilinan J."/>
            <person name="Riley R."/>
            <person name="Labutti K."/>
            <person name="Andreopoulos B."/>
            <person name="Lipzen A."/>
            <person name="Chen C."/>
            <person name="Yanf M."/>
            <person name="Daum C."/>
            <person name="Ng V."/>
            <person name="Clum A."/>
            <person name="Steindorff A."/>
            <person name="Ohm R."/>
            <person name="Martin F."/>
            <person name="Silar P."/>
            <person name="Natvig D."/>
            <person name="Lalanne C."/>
            <person name="Gautier V."/>
            <person name="Ament-Velasquez S.L."/>
            <person name="Kruys A."/>
            <person name="Hutchinson M.I."/>
            <person name="Powell A.J."/>
            <person name="Barry K."/>
            <person name="Miller A.N."/>
            <person name="Grigoriev I.V."/>
            <person name="Debuchy R."/>
            <person name="Gladieux P."/>
            <person name="Thoren M.H."/>
            <person name="Johannesson H."/>
        </authorList>
    </citation>
    <scope>NUCLEOTIDE SEQUENCE</scope>
    <source>
        <strain evidence="1">SMH4607-1</strain>
    </source>
</reference>
<proteinExistence type="predicted"/>
<name>A0AA40BD40_9PEZI</name>
<accession>A0AA40BD40</accession>
<evidence type="ECO:0000313" key="2">
    <source>
        <dbReference type="Proteomes" id="UP001172102"/>
    </source>
</evidence>
<dbReference type="EMBL" id="JAUKUA010000001">
    <property type="protein sequence ID" value="KAK0732012.1"/>
    <property type="molecule type" value="Genomic_DNA"/>
</dbReference>
<dbReference type="AlphaFoldDB" id="A0AA40BD40"/>
<dbReference type="Proteomes" id="UP001172102">
    <property type="component" value="Unassembled WGS sequence"/>
</dbReference>
<evidence type="ECO:0000313" key="1">
    <source>
        <dbReference type="EMBL" id="KAK0732012.1"/>
    </source>
</evidence>